<evidence type="ECO:0000313" key="2">
    <source>
        <dbReference type="Proteomes" id="UP000667802"/>
    </source>
</evidence>
<sequence>MKAIAYSMDLLIPGLYVWLPGFNIRIGGSIPDDLPYKYPGKIHSPTGIALVLPGYKIFTTREPMTLEKH</sequence>
<dbReference type="Proteomes" id="UP000667802">
    <property type="component" value="Unassembled WGS sequence"/>
</dbReference>
<reference evidence="2" key="1">
    <citation type="journal article" date="2021" name="Science">
        <title>Hunting the eagle killer: A cyanobacterial neurotoxin causes vacuolar myelinopathy.</title>
        <authorList>
            <person name="Breinlinger S."/>
            <person name="Phillips T.J."/>
            <person name="Haram B.N."/>
            <person name="Mares J."/>
            <person name="Martinez Yerena J.A."/>
            <person name="Hrouzek P."/>
            <person name="Sobotka R."/>
            <person name="Henderson W.M."/>
            <person name="Schmieder P."/>
            <person name="Williams S.M."/>
            <person name="Lauderdale J.D."/>
            <person name="Wilde H.D."/>
            <person name="Gerrin W."/>
            <person name="Kust A."/>
            <person name="Washington J.W."/>
            <person name="Wagner C."/>
            <person name="Geier B."/>
            <person name="Liebeke M."/>
            <person name="Enke H."/>
            <person name="Niedermeyer T.H.J."/>
            <person name="Wilde S.B."/>
        </authorList>
    </citation>
    <scope>NUCLEOTIDE SEQUENCE [LARGE SCALE GENOMIC DNA]</scope>
    <source>
        <strain evidence="2">Thurmond2011</strain>
    </source>
</reference>
<evidence type="ECO:0000313" key="1">
    <source>
        <dbReference type="EMBL" id="MDR9899673.1"/>
    </source>
</evidence>
<comment type="caution">
    <text evidence="1">The sequence shown here is derived from an EMBL/GenBank/DDBJ whole genome shotgun (WGS) entry which is preliminary data.</text>
</comment>
<organism evidence="1 2">
    <name type="scientific">Aetokthonos hydrillicola Thurmond2011</name>
    <dbReference type="NCBI Taxonomy" id="2712845"/>
    <lineage>
        <taxon>Bacteria</taxon>
        <taxon>Bacillati</taxon>
        <taxon>Cyanobacteriota</taxon>
        <taxon>Cyanophyceae</taxon>
        <taxon>Nostocales</taxon>
        <taxon>Hapalosiphonaceae</taxon>
        <taxon>Aetokthonos</taxon>
    </lineage>
</organism>
<dbReference type="AlphaFoldDB" id="A0AAP5MDJ3"/>
<name>A0AAP5MDJ3_9CYAN</name>
<proteinExistence type="predicted"/>
<gene>
    <name evidence="1" type="ORF">G7B40_034710</name>
</gene>
<dbReference type="RefSeq" id="WP_243902154.1">
    <property type="nucleotide sequence ID" value="NZ_CAWQFN010000520.1"/>
</dbReference>
<dbReference type="EMBL" id="JAALHA020000026">
    <property type="protein sequence ID" value="MDR9899673.1"/>
    <property type="molecule type" value="Genomic_DNA"/>
</dbReference>
<protein>
    <submittedName>
        <fullName evidence="1">Uncharacterized protein</fullName>
    </submittedName>
</protein>
<accession>A0AAP5MDJ3</accession>
<keyword evidence="2" id="KW-1185">Reference proteome</keyword>